<dbReference type="InterPro" id="IPR011047">
    <property type="entry name" value="Quinoprotein_ADH-like_sf"/>
</dbReference>
<keyword evidence="1" id="KW-0449">Lipoprotein</keyword>
<dbReference type="InterPro" id="IPR015943">
    <property type="entry name" value="WD40/YVTN_repeat-like_dom_sf"/>
</dbReference>
<dbReference type="Proteomes" id="UP001501074">
    <property type="component" value="Unassembled WGS sequence"/>
</dbReference>
<accession>A0ABP6Z456</accession>
<dbReference type="EMBL" id="BAAAZO010000002">
    <property type="protein sequence ID" value="GAA3597260.1"/>
    <property type="molecule type" value="Genomic_DNA"/>
</dbReference>
<dbReference type="Gene3D" id="2.130.10.10">
    <property type="entry name" value="YVTN repeat-like/Quinoprotein amine dehydrogenase"/>
    <property type="match status" value="1"/>
</dbReference>
<keyword evidence="2" id="KW-1185">Reference proteome</keyword>
<proteinExistence type="predicted"/>
<sequence>MLDLLDGTETGLDAITPPETVTTDGRYVFAADDAGVSIIDSGVWTWDHVDHFHYYRSQPRALPRLDGDGVATISTGMLSTAGSTGVFFPTSGEAVLLDNKALSQGELTETLRLTVDPHAGLIAPLGEGALVSRTGEGEKAIQVDAVDDAGTTLASHACEAASGSITTRVGLVVGCADGAVIATLDGDTPVLEHVPYPADAAAPATTFQARKGRPTVAGIGDGSGVWLLDTRESSWQWLKTSTPVVTATAVDDAGEHVVAVGEDGTIQVYDAGSGDSIGATKPLLASTLADPAVSGSVGVMVDGQRAYVNASAEGVVYEIDYADAARVARTLELATQPVHLMETGR</sequence>
<gene>
    <name evidence="1" type="ORF">GCM10022223_10550</name>
</gene>
<evidence type="ECO:0000313" key="2">
    <source>
        <dbReference type="Proteomes" id="UP001501074"/>
    </source>
</evidence>
<reference evidence="2" key="1">
    <citation type="journal article" date="2019" name="Int. J. Syst. Evol. Microbiol.">
        <title>The Global Catalogue of Microorganisms (GCM) 10K type strain sequencing project: providing services to taxonomists for standard genome sequencing and annotation.</title>
        <authorList>
            <consortium name="The Broad Institute Genomics Platform"/>
            <consortium name="The Broad Institute Genome Sequencing Center for Infectious Disease"/>
            <person name="Wu L."/>
            <person name="Ma J."/>
        </authorList>
    </citation>
    <scope>NUCLEOTIDE SEQUENCE [LARGE SCALE GENOMIC DNA]</scope>
    <source>
        <strain evidence="2">JCM 16902</strain>
    </source>
</reference>
<organism evidence="1 2">
    <name type="scientific">Kineosporia mesophila</name>
    <dbReference type="NCBI Taxonomy" id="566012"/>
    <lineage>
        <taxon>Bacteria</taxon>
        <taxon>Bacillati</taxon>
        <taxon>Actinomycetota</taxon>
        <taxon>Actinomycetes</taxon>
        <taxon>Kineosporiales</taxon>
        <taxon>Kineosporiaceae</taxon>
        <taxon>Kineosporia</taxon>
    </lineage>
</organism>
<dbReference type="SUPFAM" id="SSF50998">
    <property type="entry name" value="Quinoprotein alcohol dehydrogenase-like"/>
    <property type="match status" value="1"/>
</dbReference>
<name>A0ABP6Z456_9ACTN</name>
<protein>
    <submittedName>
        <fullName evidence="1">Lipoprotein</fullName>
    </submittedName>
</protein>
<comment type="caution">
    <text evidence="1">The sequence shown here is derived from an EMBL/GenBank/DDBJ whole genome shotgun (WGS) entry which is preliminary data.</text>
</comment>
<evidence type="ECO:0000313" key="1">
    <source>
        <dbReference type="EMBL" id="GAA3597260.1"/>
    </source>
</evidence>